<name>A0A4Y8CHP5_9HELO</name>
<gene>
    <name evidence="13" type="ORF">BOTCAL_0803g00010</name>
</gene>
<proteinExistence type="predicted"/>
<dbReference type="AlphaFoldDB" id="A0A4Y8CHP5"/>
<organism evidence="13 14">
    <name type="scientific">Botryotinia calthae</name>
    <dbReference type="NCBI Taxonomy" id="38488"/>
    <lineage>
        <taxon>Eukaryota</taxon>
        <taxon>Fungi</taxon>
        <taxon>Dikarya</taxon>
        <taxon>Ascomycota</taxon>
        <taxon>Pezizomycotina</taxon>
        <taxon>Leotiomycetes</taxon>
        <taxon>Helotiales</taxon>
        <taxon>Sclerotiniaceae</taxon>
        <taxon>Botryotinia</taxon>
    </lineage>
</organism>
<dbReference type="EMBL" id="PHWZ01000799">
    <property type="protein sequence ID" value="TEY31299.1"/>
    <property type="molecule type" value="Genomic_DNA"/>
</dbReference>
<keyword evidence="10 11" id="KW-0472">Membrane</keyword>
<dbReference type="Gene3D" id="1.20.120.1770">
    <property type="match status" value="1"/>
</dbReference>
<keyword evidence="3" id="KW-0813">Transport</keyword>
<keyword evidence="5 11" id="KW-0812">Transmembrane</keyword>
<evidence type="ECO:0000256" key="6">
    <source>
        <dbReference type="ARBA" id="ARBA00022723"/>
    </source>
</evidence>
<evidence type="ECO:0000256" key="7">
    <source>
        <dbReference type="ARBA" id="ARBA00022982"/>
    </source>
</evidence>
<dbReference type="InterPro" id="IPR006593">
    <property type="entry name" value="Cyt_b561/ferric_Rdtase_TM"/>
</dbReference>
<dbReference type="PROSITE" id="PS50939">
    <property type="entry name" value="CYTOCHROME_B561"/>
    <property type="match status" value="1"/>
</dbReference>
<feature type="transmembrane region" description="Helical" evidence="11">
    <location>
        <begin position="59"/>
        <end position="84"/>
    </location>
</feature>
<sequence>MFTKYEDVQPYISRRTVSLGAWDDETSGELQDPYEAGYGEDEPLIGRAGDASQQDGRPLLWNLVLGTAIITQVGLILLVAHIWASIFLSPLMLFSAHPLLNSAALLILAQGILILQPTHTATQKRQGTIAHAGINALSSSLLIAGLVVIEVNKFAHNGTHFESAHAILGLITYILLLIQSLVGFTQYFTPSLYGDISTAKSIYKYHRLSGYLVLLLMLATIAAATWTPFNVNALHIKSWAVIVCAVLALIGIIPRIKKQKLGLGSSRY</sequence>
<evidence type="ECO:0000256" key="11">
    <source>
        <dbReference type="SAM" id="Phobius"/>
    </source>
</evidence>
<evidence type="ECO:0000256" key="2">
    <source>
        <dbReference type="ARBA" id="ARBA00004141"/>
    </source>
</evidence>
<keyword evidence="14" id="KW-1185">Reference proteome</keyword>
<feature type="transmembrane region" description="Helical" evidence="11">
    <location>
        <begin position="238"/>
        <end position="256"/>
    </location>
</feature>
<keyword evidence="6" id="KW-0479">Metal-binding</keyword>
<evidence type="ECO:0000313" key="14">
    <source>
        <dbReference type="Proteomes" id="UP000297299"/>
    </source>
</evidence>
<comment type="subcellular location">
    <subcellularLocation>
        <location evidence="2">Membrane</location>
        <topology evidence="2">Multi-pass membrane protein</topology>
    </subcellularLocation>
</comment>
<keyword evidence="7" id="KW-0249">Electron transport</keyword>
<comment type="caution">
    <text evidence="13">The sequence shown here is derived from an EMBL/GenBank/DDBJ whole genome shotgun (WGS) entry which is preliminary data.</text>
</comment>
<dbReference type="GO" id="GO:0140575">
    <property type="term" value="F:transmembrane monodehydroascorbate reductase activity"/>
    <property type="evidence" value="ECO:0007669"/>
    <property type="project" value="InterPro"/>
</dbReference>
<keyword evidence="4" id="KW-0349">Heme</keyword>
<dbReference type="GO" id="GO:0046872">
    <property type="term" value="F:metal ion binding"/>
    <property type="evidence" value="ECO:0007669"/>
    <property type="project" value="UniProtKB-KW"/>
</dbReference>
<feature type="transmembrane region" description="Helical" evidence="11">
    <location>
        <begin position="208"/>
        <end position="226"/>
    </location>
</feature>
<dbReference type="Pfam" id="PF03188">
    <property type="entry name" value="Cytochrom_B561"/>
    <property type="match status" value="1"/>
</dbReference>
<dbReference type="SMART" id="SM00665">
    <property type="entry name" value="B561"/>
    <property type="match status" value="1"/>
</dbReference>
<dbReference type="OrthoDB" id="432881at2759"/>
<comment type="cofactor">
    <cofactor evidence="1">
        <name>heme b</name>
        <dbReference type="ChEBI" id="CHEBI:60344"/>
    </cofactor>
</comment>
<feature type="transmembrane region" description="Helical" evidence="11">
    <location>
        <begin position="96"/>
        <end position="115"/>
    </location>
</feature>
<accession>A0A4Y8CHP5</accession>
<keyword evidence="8 11" id="KW-1133">Transmembrane helix</keyword>
<evidence type="ECO:0000256" key="4">
    <source>
        <dbReference type="ARBA" id="ARBA00022617"/>
    </source>
</evidence>
<protein>
    <recommendedName>
        <fullName evidence="12">Cytochrome b561 domain-containing protein</fullName>
    </recommendedName>
</protein>
<evidence type="ECO:0000256" key="5">
    <source>
        <dbReference type="ARBA" id="ARBA00022692"/>
    </source>
</evidence>
<dbReference type="PANTHER" id="PTHR15422:SF45">
    <property type="entry name" value="CYTOCHROME B561 DOMAIN-CONTAINING PROTEIN"/>
    <property type="match status" value="1"/>
</dbReference>
<evidence type="ECO:0000256" key="1">
    <source>
        <dbReference type="ARBA" id="ARBA00001970"/>
    </source>
</evidence>
<dbReference type="GO" id="GO:0016020">
    <property type="term" value="C:membrane"/>
    <property type="evidence" value="ECO:0007669"/>
    <property type="project" value="UniProtKB-SubCell"/>
</dbReference>
<keyword evidence="9" id="KW-0408">Iron</keyword>
<dbReference type="PANTHER" id="PTHR15422">
    <property type="entry name" value="OS05G0565100 PROTEIN"/>
    <property type="match status" value="1"/>
</dbReference>
<evidence type="ECO:0000259" key="12">
    <source>
        <dbReference type="PROSITE" id="PS50939"/>
    </source>
</evidence>
<feature type="transmembrane region" description="Helical" evidence="11">
    <location>
        <begin position="164"/>
        <end position="188"/>
    </location>
</feature>
<evidence type="ECO:0000256" key="10">
    <source>
        <dbReference type="ARBA" id="ARBA00023136"/>
    </source>
</evidence>
<evidence type="ECO:0000256" key="3">
    <source>
        <dbReference type="ARBA" id="ARBA00022448"/>
    </source>
</evidence>
<dbReference type="CDD" id="cd08761">
    <property type="entry name" value="Cyt_b561_CYB561D2_like"/>
    <property type="match status" value="1"/>
</dbReference>
<dbReference type="InterPro" id="IPR045150">
    <property type="entry name" value="CYB561D1/2"/>
</dbReference>
<feature type="transmembrane region" description="Helical" evidence="11">
    <location>
        <begin position="127"/>
        <end position="149"/>
    </location>
</feature>
<reference evidence="13 14" key="1">
    <citation type="submission" date="2017-11" db="EMBL/GenBank/DDBJ databases">
        <title>Comparative genomics of Botrytis spp.</title>
        <authorList>
            <person name="Valero-Jimenez C.A."/>
            <person name="Tapia P."/>
            <person name="Veloso J."/>
            <person name="Silva-Moreno E."/>
            <person name="Staats M."/>
            <person name="Valdes J.H."/>
            <person name="Van Kan J.A.L."/>
        </authorList>
    </citation>
    <scope>NUCLEOTIDE SEQUENCE [LARGE SCALE GENOMIC DNA]</scope>
    <source>
        <strain evidence="13 14">MUCL2830</strain>
    </source>
</reference>
<dbReference type="Proteomes" id="UP000297299">
    <property type="component" value="Unassembled WGS sequence"/>
</dbReference>
<feature type="domain" description="Cytochrome b561" evidence="12">
    <location>
        <begin position="61"/>
        <end position="263"/>
    </location>
</feature>
<evidence type="ECO:0000313" key="13">
    <source>
        <dbReference type="EMBL" id="TEY31299.1"/>
    </source>
</evidence>
<evidence type="ECO:0000256" key="8">
    <source>
        <dbReference type="ARBA" id="ARBA00022989"/>
    </source>
</evidence>
<evidence type="ECO:0000256" key="9">
    <source>
        <dbReference type="ARBA" id="ARBA00023004"/>
    </source>
</evidence>